<evidence type="ECO:0000313" key="2">
    <source>
        <dbReference type="EMBL" id="KAK2647466.1"/>
    </source>
</evidence>
<accession>A0AAD9U4N7</accession>
<keyword evidence="3" id="KW-1185">Reference proteome</keyword>
<evidence type="ECO:0000313" key="3">
    <source>
        <dbReference type="Proteomes" id="UP001280121"/>
    </source>
</evidence>
<name>A0AAD9U4N7_9ROSI</name>
<feature type="compositionally biased region" description="Polar residues" evidence="1">
    <location>
        <begin position="110"/>
        <end position="127"/>
    </location>
</feature>
<dbReference type="AlphaFoldDB" id="A0AAD9U4N7"/>
<reference evidence="2" key="1">
    <citation type="journal article" date="2023" name="Plant J.">
        <title>Genome sequences and population genomics provide insights into the demographic history, inbreeding, and mutation load of two 'living fossil' tree species of Dipteronia.</title>
        <authorList>
            <person name="Feng Y."/>
            <person name="Comes H.P."/>
            <person name="Chen J."/>
            <person name="Zhu S."/>
            <person name="Lu R."/>
            <person name="Zhang X."/>
            <person name="Li P."/>
            <person name="Qiu J."/>
            <person name="Olsen K.M."/>
            <person name="Qiu Y."/>
        </authorList>
    </citation>
    <scope>NUCLEOTIDE SEQUENCE</scope>
    <source>
        <strain evidence="2">KIB01</strain>
    </source>
</reference>
<gene>
    <name evidence="2" type="ORF">Ddye_014955</name>
</gene>
<comment type="caution">
    <text evidence="2">The sequence shown here is derived from an EMBL/GenBank/DDBJ whole genome shotgun (WGS) entry which is preliminary data.</text>
</comment>
<sequence>MAEFEKWSHELGPKVFRYKKESFIHAYTPVIYGINGPKMWTKSNEALMQCLDFRKQEGIPKKKRNLQSGEVIIGNKTKLRKNNVVVRCRKCGKEGHIIVTFDKKVGGTDSVATTECDSQSVGESQTD</sequence>
<protein>
    <submittedName>
        <fullName evidence="2">Uncharacterized protein</fullName>
    </submittedName>
</protein>
<proteinExistence type="predicted"/>
<organism evidence="2 3">
    <name type="scientific">Dipteronia dyeriana</name>
    <dbReference type="NCBI Taxonomy" id="168575"/>
    <lineage>
        <taxon>Eukaryota</taxon>
        <taxon>Viridiplantae</taxon>
        <taxon>Streptophyta</taxon>
        <taxon>Embryophyta</taxon>
        <taxon>Tracheophyta</taxon>
        <taxon>Spermatophyta</taxon>
        <taxon>Magnoliopsida</taxon>
        <taxon>eudicotyledons</taxon>
        <taxon>Gunneridae</taxon>
        <taxon>Pentapetalae</taxon>
        <taxon>rosids</taxon>
        <taxon>malvids</taxon>
        <taxon>Sapindales</taxon>
        <taxon>Sapindaceae</taxon>
        <taxon>Hippocastanoideae</taxon>
        <taxon>Acereae</taxon>
        <taxon>Dipteronia</taxon>
    </lineage>
</organism>
<evidence type="ECO:0000256" key="1">
    <source>
        <dbReference type="SAM" id="MobiDB-lite"/>
    </source>
</evidence>
<dbReference type="EMBL" id="JANJYI010000005">
    <property type="protein sequence ID" value="KAK2647466.1"/>
    <property type="molecule type" value="Genomic_DNA"/>
</dbReference>
<feature type="region of interest" description="Disordered" evidence="1">
    <location>
        <begin position="108"/>
        <end position="127"/>
    </location>
</feature>
<dbReference type="Proteomes" id="UP001280121">
    <property type="component" value="Unassembled WGS sequence"/>
</dbReference>